<reference evidence="7" key="2">
    <citation type="submission" date="2020-09" db="EMBL/GenBank/DDBJ databases">
        <authorList>
            <person name="Sun Q."/>
            <person name="Zhou Y."/>
        </authorList>
    </citation>
    <scope>NUCLEOTIDE SEQUENCE</scope>
    <source>
        <strain evidence="7">CGMCC 1.15425</strain>
    </source>
</reference>
<evidence type="ECO:0000256" key="4">
    <source>
        <dbReference type="ARBA" id="ARBA00023163"/>
    </source>
</evidence>
<organism evidence="7 8">
    <name type="scientific">Pseudohongiella nitratireducens</name>
    <dbReference type="NCBI Taxonomy" id="1768907"/>
    <lineage>
        <taxon>Bacteria</taxon>
        <taxon>Pseudomonadati</taxon>
        <taxon>Pseudomonadota</taxon>
        <taxon>Gammaproteobacteria</taxon>
        <taxon>Pseudomonadales</taxon>
        <taxon>Pseudohongiellaceae</taxon>
        <taxon>Pseudohongiella</taxon>
    </lineage>
</organism>
<evidence type="ECO:0000256" key="1">
    <source>
        <dbReference type="ARBA" id="ARBA00010641"/>
    </source>
</evidence>
<dbReference type="Gene3D" id="1.10.10.10">
    <property type="entry name" value="Winged helix-like DNA-binding domain superfamily/Winged helix DNA-binding domain"/>
    <property type="match status" value="1"/>
</dbReference>
<reference evidence="7" key="1">
    <citation type="journal article" date="2014" name="Int. J. Syst. Evol. Microbiol.">
        <title>Complete genome sequence of Corynebacterium casei LMG S-19264T (=DSM 44701T), isolated from a smear-ripened cheese.</title>
        <authorList>
            <consortium name="US DOE Joint Genome Institute (JGI-PGF)"/>
            <person name="Walter F."/>
            <person name="Albersmeier A."/>
            <person name="Kalinowski J."/>
            <person name="Ruckert C."/>
        </authorList>
    </citation>
    <scope>NUCLEOTIDE SEQUENCE</scope>
    <source>
        <strain evidence="7">CGMCC 1.15425</strain>
    </source>
</reference>
<dbReference type="CDD" id="cd06171">
    <property type="entry name" value="Sigma70_r4"/>
    <property type="match status" value="1"/>
</dbReference>
<dbReference type="InterPro" id="IPR013324">
    <property type="entry name" value="RNA_pol_sigma_r3/r4-like"/>
</dbReference>
<keyword evidence="4" id="KW-0804">Transcription</keyword>
<dbReference type="GO" id="GO:0003677">
    <property type="term" value="F:DNA binding"/>
    <property type="evidence" value="ECO:0007669"/>
    <property type="project" value="InterPro"/>
</dbReference>
<dbReference type="InterPro" id="IPR036388">
    <property type="entry name" value="WH-like_DNA-bd_sf"/>
</dbReference>
<dbReference type="InterPro" id="IPR014284">
    <property type="entry name" value="RNA_pol_sigma-70_dom"/>
</dbReference>
<evidence type="ECO:0000313" key="8">
    <source>
        <dbReference type="Proteomes" id="UP000627715"/>
    </source>
</evidence>
<evidence type="ECO:0000259" key="6">
    <source>
        <dbReference type="Pfam" id="PF08281"/>
    </source>
</evidence>
<evidence type="ECO:0000313" key="7">
    <source>
        <dbReference type="EMBL" id="GGG50591.1"/>
    </source>
</evidence>
<comment type="similarity">
    <text evidence="1">Belongs to the sigma-70 factor family. ECF subfamily.</text>
</comment>
<dbReference type="SUPFAM" id="SSF88946">
    <property type="entry name" value="Sigma2 domain of RNA polymerase sigma factors"/>
    <property type="match status" value="1"/>
</dbReference>
<evidence type="ECO:0000256" key="3">
    <source>
        <dbReference type="ARBA" id="ARBA00023082"/>
    </source>
</evidence>
<keyword evidence="2" id="KW-0805">Transcription regulation</keyword>
<sequence>MQAQLTALLPALRRFAWSLTQSVHDADDLLQATVERLLSKGVPENVDLSRWAFTVCRNLWIDEYRARKIRKTVDVDPEVFESGQVDGEREVHGKLQLNQVMTAMKNLPEDQHAVLSMVAIQGLSYKDVAAELEIPVGTVMSRLSRARCKLAELLAAG</sequence>
<dbReference type="GO" id="GO:0006352">
    <property type="term" value="P:DNA-templated transcription initiation"/>
    <property type="evidence" value="ECO:0007669"/>
    <property type="project" value="InterPro"/>
</dbReference>
<dbReference type="Gene3D" id="1.10.1740.10">
    <property type="match status" value="1"/>
</dbReference>
<dbReference type="Proteomes" id="UP000627715">
    <property type="component" value="Unassembled WGS sequence"/>
</dbReference>
<keyword evidence="3" id="KW-0731">Sigma factor</keyword>
<dbReference type="RefSeq" id="WP_068811638.1">
    <property type="nucleotide sequence ID" value="NZ_BMIY01000002.1"/>
</dbReference>
<dbReference type="NCBIfam" id="TIGR02937">
    <property type="entry name" value="sigma70-ECF"/>
    <property type="match status" value="1"/>
</dbReference>
<protein>
    <submittedName>
        <fullName evidence="7">DNA-directed RNA polymerase sigma-70 factor</fullName>
    </submittedName>
</protein>
<dbReference type="AlphaFoldDB" id="A0A917GL64"/>
<dbReference type="InterPro" id="IPR013325">
    <property type="entry name" value="RNA_pol_sigma_r2"/>
</dbReference>
<dbReference type="Pfam" id="PF08281">
    <property type="entry name" value="Sigma70_r4_2"/>
    <property type="match status" value="1"/>
</dbReference>
<dbReference type="Pfam" id="PF04542">
    <property type="entry name" value="Sigma70_r2"/>
    <property type="match status" value="1"/>
</dbReference>
<dbReference type="InterPro" id="IPR007627">
    <property type="entry name" value="RNA_pol_sigma70_r2"/>
</dbReference>
<keyword evidence="8" id="KW-1185">Reference proteome</keyword>
<gene>
    <name evidence="7" type="primary">rpoE</name>
    <name evidence="7" type="ORF">GCM10011403_04660</name>
</gene>
<keyword evidence="7" id="KW-0240">DNA-directed RNA polymerase</keyword>
<dbReference type="PANTHER" id="PTHR43133">
    <property type="entry name" value="RNA POLYMERASE ECF-TYPE SIGMA FACTO"/>
    <property type="match status" value="1"/>
</dbReference>
<name>A0A917GL64_9GAMM</name>
<evidence type="ECO:0000256" key="2">
    <source>
        <dbReference type="ARBA" id="ARBA00023015"/>
    </source>
</evidence>
<evidence type="ECO:0000259" key="5">
    <source>
        <dbReference type="Pfam" id="PF04542"/>
    </source>
</evidence>
<dbReference type="SUPFAM" id="SSF88659">
    <property type="entry name" value="Sigma3 and sigma4 domains of RNA polymerase sigma factors"/>
    <property type="match status" value="1"/>
</dbReference>
<dbReference type="InterPro" id="IPR039425">
    <property type="entry name" value="RNA_pol_sigma-70-like"/>
</dbReference>
<dbReference type="EMBL" id="BMIY01000002">
    <property type="protein sequence ID" value="GGG50591.1"/>
    <property type="molecule type" value="Genomic_DNA"/>
</dbReference>
<dbReference type="OrthoDB" id="9797134at2"/>
<feature type="domain" description="RNA polymerase sigma-70 region 2" evidence="5">
    <location>
        <begin position="7"/>
        <end position="68"/>
    </location>
</feature>
<proteinExistence type="inferred from homology"/>
<dbReference type="GO" id="GO:0000428">
    <property type="term" value="C:DNA-directed RNA polymerase complex"/>
    <property type="evidence" value="ECO:0007669"/>
    <property type="project" value="UniProtKB-KW"/>
</dbReference>
<dbReference type="GO" id="GO:0016987">
    <property type="term" value="F:sigma factor activity"/>
    <property type="evidence" value="ECO:0007669"/>
    <property type="project" value="UniProtKB-KW"/>
</dbReference>
<dbReference type="InterPro" id="IPR013249">
    <property type="entry name" value="RNA_pol_sigma70_r4_t2"/>
</dbReference>
<dbReference type="PANTHER" id="PTHR43133:SF25">
    <property type="entry name" value="RNA POLYMERASE SIGMA FACTOR RFAY-RELATED"/>
    <property type="match status" value="1"/>
</dbReference>
<comment type="caution">
    <text evidence="7">The sequence shown here is derived from an EMBL/GenBank/DDBJ whole genome shotgun (WGS) entry which is preliminary data.</text>
</comment>
<feature type="domain" description="RNA polymerase sigma factor 70 region 4 type 2" evidence="6">
    <location>
        <begin position="98"/>
        <end position="149"/>
    </location>
</feature>
<accession>A0A917GL64</accession>